<keyword evidence="3" id="KW-1185">Reference proteome</keyword>
<comment type="caution">
    <text evidence="2">The sequence shown here is derived from an EMBL/GenBank/DDBJ whole genome shotgun (WGS) entry which is preliminary data.</text>
</comment>
<evidence type="ECO:0000313" key="3">
    <source>
        <dbReference type="Proteomes" id="UP001500767"/>
    </source>
</evidence>
<organism evidence="2 3">
    <name type="scientific">Microlunatus spumicola</name>
    <dbReference type="NCBI Taxonomy" id="81499"/>
    <lineage>
        <taxon>Bacteria</taxon>
        <taxon>Bacillati</taxon>
        <taxon>Actinomycetota</taxon>
        <taxon>Actinomycetes</taxon>
        <taxon>Propionibacteriales</taxon>
        <taxon>Propionibacteriaceae</taxon>
        <taxon>Microlunatus</taxon>
    </lineage>
</organism>
<dbReference type="RefSeq" id="WP_204911737.1">
    <property type="nucleotide sequence ID" value="NZ_BAAAYR010000001.1"/>
</dbReference>
<accession>A0ABP6X4C9</accession>
<proteinExistence type="predicted"/>
<feature type="chain" id="PRO_5045116880" description="Htaa protein" evidence="1">
    <location>
        <begin position="33"/>
        <end position="240"/>
    </location>
</feature>
<gene>
    <name evidence="2" type="ORF">GCM10022197_12660</name>
</gene>
<reference evidence="3" key="1">
    <citation type="journal article" date="2019" name="Int. J. Syst. Evol. Microbiol.">
        <title>The Global Catalogue of Microorganisms (GCM) 10K type strain sequencing project: providing services to taxonomists for standard genome sequencing and annotation.</title>
        <authorList>
            <consortium name="The Broad Institute Genomics Platform"/>
            <consortium name="The Broad Institute Genome Sequencing Center for Infectious Disease"/>
            <person name="Wu L."/>
            <person name="Ma J."/>
        </authorList>
    </citation>
    <scope>NUCLEOTIDE SEQUENCE [LARGE SCALE GENOMIC DNA]</scope>
    <source>
        <strain evidence="3">JCM 16540</strain>
    </source>
</reference>
<keyword evidence="1" id="KW-0732">Signal</keyword>
<evidence type="ECO:0000313" key="2">
    <source>
        <dbReference type="EMBL" id="GAA3558775.1"/>
    </source>
</evidence>
<evidence type="ECO:0008006" key="4">
    <source>
        <dbReference type="Google" id="ProtNLM"/>
    </source>
</evidence>
<protein>
    <recommendedName>
        <fullName evidence="4">Htaa protein</fullName>
    </recommendedName>
</protein>
<dbReference type="EMBL" id="BAAAYR010000001">
    <property type="protein sequence ID" value="GAA3558775.1"/>
    <property type="molecule type" value="Genomic_DNA"/>
</dbReference>
<dbReference type="Proteomes" id="UP001500767">
    <property type="component" value="Unassembled WGS sequence"/>
</dbReference>
<feature type="signal peptide" evidence="1">
    <location>
        <begin position="1"/>
        <end position="32"/>
    </location>
</feature>
<name>A0ABP6X4C9_9ACTN</name>
<sequence length="240" mass="25086">MPSQSRLHRPLTALVLGAALLAPVQPALTAFAAPPVGHPVASARASVRATALTLTAYGDSDPYGAIHLSGSLRWAGGKSLGHRQQVELWARTGTRWALVKKAQTDRSGDVELRVTPTAHTTYQLRYAGSRSASLSSAARRSVSRNLAVHATAHLTLQAPVTARRGTTFAVSGKVTPGGAGRVVTLAGDGRTFTTLRTRADGTFSGHVRLQQTTTLTVVLADTATLDGARSGPRVVRVSKG</sequence>
<evidence type="ECO:0000256" key="1">
    <source>
        <dbReference type="SAM" id="SignalP"/>
    </source>
</evidence>